<evidence type="ECO:0000256" key="12">
    <source>
        <dbReference type="SAM" id="MobiDB-lite"/>
    </source>
</evidence>
<comment type="catalytic activity">
    <reaction evidence="11">
        <text>1,2-dihydroxy-5-(methylsulfanyl)pent-1-en-3-one + O2 = 3-(methylsulfanyl)propanoate + CO + formate + 2 H(+)</text>
        <dbReference type="Rhea" id="RHEA:14161"/>
        <dbReference type="ChEBI" id="CHEBI:15378"/>
        <dbReference type="ChEBI" id="CHEBI:15379"/>
        <dbReference type="ChEBI" id="CHEBI:15740"/>
        <dbReference type="ChEBI" id="CHEBI:17245"/>
        <dbReference type="ChEBI" id="CHEBI:49016"/>
        <dbReference type="ChEBI" id="CHEBI:49252"/>
        <dbReference type="EC" id="1.13.11.53"/>
    </reaction>
</comment>
<proteinExistence type="inferred from homology"/>
<evidence type="ECO:0000256" key="8">
    <source>
        <dbReference type="ARBA" id="ARBA00023004"/>
    </source>
</evidence>
<dbReference type="CDD" id="cd02232">
    <property type="entry name" value="cupin_ARD"/>
    <property type="match status" value="1"/>
</dbReference>
<keyword evidence="5 11" id="KW-0479">Metal-binding</keyword>
<comment type="caution">
    <text evidence="13">The sequence shown here is derived from an EMBL/GenBank/DDBJ whole genome shotgun (WGS) entry which is preliminary data.</text>
</comment>
<dbReference type="OrthoDB" id="1867259at2759"/>
<comment type="function">
    <text evidence="11">Catalyzes 2 different reactions between oxygen and the acireductone 1,2-dihydroxy-3-keto-5-methylthiopentene (DHK-MTPene) depending upon the metal bound in the active site. Fe-containing acireductone dioxygenase (Fe-ARD) produces formate and 2-keto-4-methylthiobutyrate (KMTB), the alpha-ketoacid precursor of methionine in the methionine recycle pathway. Ni-containing acireductone dioxygenase (Ni-ARD) produces methylthiopropionate, carbon monoxide and formate, and does not lie on the methionine recycle pathway.</text>
</comment>
<comment type="subcellular location">
    <subcellularLocation>
        <location evidence="11">Cytoplasm</location>
    </subcellularLocation>
    <subcellularLocation>
        <location evidence="11">Nucleus</location>
    </subcellularLocation>
</comment>
<comment type="similarity">
    <text evidence="11">Belongs to the acireductone dioxygenase (ARD) family.</text>
</comment>
<dbReference type="Gene3D" id="2.60.120.10">
    <property type="entry name" value="Jelly Rolls"/>
    <property type="match status" value="1"/>
</dbReference>
<comment type="cofactor">
    <cofactor evidence="11">
        <name>Fe(2+)</name>
        <dbReference type="ChEBI" id="CHEBI:29033"/>
    </cofactor>
    <cofactor evidence="11">
        <name>Ni(2+)</name>
        <dbReference type="ChEBI" id="CHEBI:49786"/>
    </cofactor>
    <text evidence="11">Binds either 1 Fe or Ni cation per monomer. Iron-binding promotes an acireductone dioxygenase reaction producing 2-keto-4-methylthiobutyrate, while nickel-binding promotes an acireductone dioxygenase reaction producing 3-(methylsulfanyl)propanoate.</text>
</comment>
<comment type="pathway">
    <text evidence="11">Amino-acid biosynthesis; L-methionine biosynthesis via salvage pathway; L-methionine from S-methyl-5-thio-alpha-D-ribose 1-phosphate: step 5/6.</text>
</comment>
<feature type="binding site" evidence="11">
    <location>
        <position position="126"/>
    </location>
    <ligand>
        <name>Ni(2+)</name>
        <dbReference type="ChEBI" id="CHEBI:49786"/>
        <note>for nickel-dependent acireductone dioxygenase activity</note>
    </ligand>
</feature>
<keyword evidence="4 11" id="KW-0028">Amino-acid biosynthesis</keyword>
<keyword evidence="6 11" id="KW-0223">Dioxygenase</keyword>
<evidence type="ECO:0000256" key="7">
    <source>
        <dbReference type="ARBA" id="ARBA00023002"/>
    </source>
</evidence>
<dbReference type="InterPro" id="IPR014710">
    <property type="entry name" value="RmlC-like_jellyroll"/>
</dbReference>
<evidence type="ECO:0000313" key="13">
    <source>
        <dbReference type="EMBL" id="TPX11152.1"/>
    </source>
</evidence>
<keyword evidence="8 11" id="KW-0408">Iron</keyword>
<dbReference type="InParanoid" id="A0A507AMQ6"/>
<keyword evidence="7 11" id="KW-0560">Oxidoreductase</keyword>
<feature type="region of interest" description="Disordered" evidence="12">
    <location>
        <begin position="295"/>
        <end position="318"/>
    </location>
</feature>
<evidence type="ECO:0000256" key="2">
    <source>
        <dbReference type="ARBA" id="ARBA00022490"/>
    </source>
</evidence>
<dbReference type="Proteomes" id="UP000319257">
    <property type="component" value="Unassembled WGS sequence"/>
</dbReference>
<keyword evidence="2 11" id="KW-0963">Cytoplasm</keyword>
<protein>
    <recommendedName>
        <fullName evidence="11">Acireductone dioxygenase</fullName>
    </recommendedName>
    <alternativeName>
        <fullName evidence="11">Acireductone dioxygenase (Fe(2+)-requiring)</fullName>
        <shortName evidence="11">ARD'</shortName>
        <shortName evidence="11">Fe-ARD</shortName>
        <ecNumber evidence="11">1.13.11.54</ecNumber>
    </alternativeName>
    <alternativeName>
        <fullName evidence="11">Acireductone dioxygenase (Ni(2+)-requiring)</fullName>
        <shortName evidence="11">ARD</shortName>
        <shortName evidence="11">Ni-ARD</shortName>
        <ecNumber evidence="11">1.13.11.53</ecNumber>
    </alternativeName>
</protein>
<dbReference type="PANTHER" id="PTHR23418">
    <property type="entry name" value="ACIREDUCTONE DIOXYGENASE"/>
    <property type="match status" value="1"/>
</dbReference>
<feature type="binding site" evidence="11">
    <location>
        <position position="83"/>
    </location>
    <ligand>
        <name>Fe(2+)</name>
        <dbReference type="ChEBI" id="CHEBI:29033"/>
        <note>for iron-dependent acireductone dioxygenase activity</note>
    </ligand>
</feature>
<dbReference type="InterPro" id="IPR027496">
    <property type="entry name" value="ARD_euk"/>
</dbReference>
<keyword evidence="14" id="KW-1185">Reference proteome</keyword>
<dbReference type="AlphaFoldDB" id="A0A507AMQ6"/>
<feature type="binding site" evidence="11">
    <location>
        <position position="83"/>
    </location>
    <ligand>
        <name>Ni(2+)</name>
        <dbReference type="ChEBI" id="CHEBI:49786"/>
        <note>for nickel-dependent acireductone dioxygenase activity</note>
    </ligand>
</feature>
<evidence type="ECO:0000256" key="10">
    <source>
        <dbReference type="ARBA" id="ARBA00023242"/>
    </source>
</evidence>
<feature type="binding site" evidence="11">
    <location>
        <position position="81"/>
    </location>
    <ligand>
        <name>Fe(2+)</name>
        <dbReference type="ChEBI" id="CHEBI:29033"/>
        <note>for iron-dependent acireductone dioxygenase activity</note>
    </ligand>
</feature>
<organism evidence="13 14">
    <name type="scientific">Thyridium curvatum</name>
    <dbReference type="NCBI Taxonomy" id="1093900"/>
    <lineage>
        <taxon>Eukaryota</taxon>
        <taxon>Fungi</taxon>
        <taxon>Dikarya</taxon>
        <taxon>Ascomycota</taxon>
        <taxon>Pezizomycotina</taxon>
        <taxon>Sordariomycetes</taxon>
        <taxon>Sordariomycetidae</taxon>
        <taxon>Thyridiales</taxon>
        <taxon>Thyridiaceae</taxon>
        <taxon>Thyridium</taxon>
    </lineage>
</organism>
<feature type="binding site" evidence="11">
    <location>
        <position position="126"/>
    </location>
    <ligand>
        <name>Fe(2+)</name>
        <dbReference type="ChEBI" id="CHEBI:29033"/>
        <note>for iron-dependent acireductone dioxygenase activity</note>
    </ligand>
</feature>
<feature type="binding site" evidence="11">
    <location>
        <position position="87"/>
    </location>
    <ligand>
        <name>Fe(2+)</name>
        <dbReference type="ChEBI" id="CHEBI:29033"/>
        <note>for iron-dependent acireductone dioxygenase activity</note>
    </ligand>
</feature>
<sequence length="411" mass="45681">MKAYLYDNLEGDQRLPHDSGKAVDVEDLQRLGVLYYRIGDIAGVDKLASERGYKNRDEITVSPDKMGDVYEAKVKSFFHEHLHEDEEIRYIRDGAGYFDVRSKGDDWIRIQLDKDDLLILPAGIYHRFTTDESNASPFRASPTRDSKQTDISVVSPVNLPVIVNPRVLGPLEPLHRPLAPPQPVLVVHRPLRRHPLLPHVLPVQAAQRELEQRLQPLARRPLRPHLERRQRERHERAAPAAERPRRRRPAVLGPVPPHPGAPRALPAVDQHLRTGPVRRGPLTVVDDLRAREARARRRRRGVLGQRRDGDLRPAADEEGVGRRARVGAAAVAVAPDAERHADVRARGGVVAAGPLREGDVLRALVFGRDGDPVADGAAVAAAGEVEGVVWEGHVDQVERGVCLSAGWDLCL</sequence>
<dbReference type="GO" id="GO:0010308">
    <property type="term" value="F:acireductone dioxygenase (Ni2+-requiring) activity"/>
    <property type="evidence" value="ECO:0007669"/>
    <property type="project" value="UniProtKB-UniRule"/>
</dbReference>
<dbReference type="EC" id="1.13.11.54" evidence="11"/>
<dbReference type="EMBL" id="SKBQ01000004">
    <property type="protein sequence ID" value="TPX11152.1"/>
    <property type="molecule type" value="Genomic_DNA"/>
</dbReference>
<comment type="catalytic activity">
    <reaction evidence="1 11">
        <text>1,2-dihydroxy-5-(methylsulfanyl)pent-1-en-3-one + O2 = 4-methylsulfanyl-2-oxobutanoate + formate + 2 H(+)</text>
        <dbReference type="Rhea" id="RHEA:24504"/>
        <dbReference type="ChEBI" id="CHEBI:15378"/>
        <dbReference type="ChEBI" id="CHEBI:15379"/>
        <dbReference type="ChEBI" id="CHEBI:15740"/>
        <dbReference type="ChEBI" id="CHEBI:16723"/>
        <dbReference type="ChEBI" id="CHEBI:49252"/>
        <dbReference type="EC" id="1.13.11.54"/>
    </reaction>
</comment>
<gene>
    <name evidence="11" type="primary">ADI1</name>
    <name evidence="13" type="ORF">E0L32_000970</name>
</gene>
<dbReference type="Pfam" id="PF03079">
    <property type="entry name" value="ARD"/>
    <property type="match status" value="1"/>
</dbReference>
<keyword evidence="10 11" id="KW-0539">Nucleus</keyword>
<dbReference type="GO" id="GO:0010309">
    <property type="term" value="F:acireductone dioxygenase [iron(II)-requiring] activity"/>
    <property type="evidence" value="ECO:0007669"/>
    <property type="project" value="UniProtKB-UniRule"/>
</dbReference>
<dbReference type="GO" id="GO:0005634">
    <property type="term" value="C:nucleus"/>
    <property type="evidence" value="ECO:0007669"/>
    <property type="project" value="UniProtKB-SubCell"/>
</dbReference>
<dbReference type="InterPro" id="IPR011051">
    <property type="entry name" value="RmlC_Cupin_sf"/>
</dbReference>
<feature type="compositionally biased region" description="Basic and acidic residues" evidence="12">
    <location>
        <begin position="305"/>
        <end position="318"/>
    </location>
</feature>
<dbReference type="UniPathway" id="UPA00904">
    <property type="reaction ID" value="UER00878"/>
</dbReference>
<keyword evidence="3 11" id="KW-0533">Nickel</keyword>
<dbReference type="SUPFAM" id="SSF51182">
    <property type="entry name" value="RmlC-like cupins"/>
    <property type="match status" value="1"/>
</dbReference>
<evidence type="ECO:0000256" key="5">
    <source>
        <dbReference type="ARBA" id="ARBA00022723"/>
    </source>
</evidence>
<evidence type="ECO:0000256" key="4">
    <source>
        <dbReference type="ARBA" id="ARBA00022605"/>
    </source>
</evidence>
<dbReference type="STRING" id="1093900.A0A507AMQ6"/>
<dbReference type="HAMAP" id="MF_03154">
    <property type="entry name" value="Salvage_MtnD_euk"/>
    <property type="match status" value="1"/>
</dbReference>
<accession>A0A507AMQ6</accession>
<feature type="binding site" evidence="11">
    <location>
        <position position="87"/>
    </location>
    <ligand>
        <name>Ni(2+)</name>
        <dbReference type="ChEBI" id="CHEBI:49786"/>
        <note>for nickel-dependent acireductone dioxygenase activity</note>
    </ligand>
</feature>
<dbReference type="GO" id="GO:0016151">
    <property type="term" value="F:nickel cation binding"/>
    <property type="evidence" value="ECO:0007669"/>
    <property type="project" value="UniProtKB-UniRule"/>
</dbReference>
<dbReference type="GO" id="GO:0005737">
    <property type="term" value="C:cytoplasm"/>
    <property type="evidence" value="ECO:0007669"/>
    <property type="project" value="UniProtKB-SubCell"/>
</dbReference>
<dbReference type="GO" id="GO:0005506">
    <property type="term" value="F:iron ion binding"/>
    <property type="evidence" value="ECO:0007669"/>
    <property type="project" value="UniProtKB-UniRule"/>
</dbReference>
<evidence type="ECO:0000313" key="14">
    <source>
        <dbReference type="Proteomes" id="UP000319257"/>
    </source>
</evidence>
<dbReference type="InterPro" id="IPR004313">
    <property type="entry name" value="ARD"/>
</dbReference>
<keyword evidence="9 11" id="KW-0486">Methionine biosynthesis</keyword>
<feature type="compositionally biased region" description="Basic and acidic residues" evidence="12">
    <location>
        <begin position="224"/>
        <end position="237"/>
    </location>
</feature>
<dbReference type="PANTHER" id="PTHR23418:SF0">
    <property type="entry name" value="ACIREDUCTONE DIOXYGENASE"/>
    <property type="match status" value="1"/>
</dbReference>
<evidence type="ECO:0000256" key="9">
    <source>
        <dbReference type="ARBA" id="ARBA00023167"/>
    </source>
</evidence>
<evidence type="ECO:0000256" key="1">
    <source>
        <dbReference type="ARBA" id="ARBA00000428"/>
    </source>
</evidence>
<evidence type="ECO:0000256" key="11">
    <source>
        <dbReference type="HAMAP-Rule" id="MF_03154"/>
    </source>
</evidence>
<feature type="region of interest" description="Disordered" evidence="12">
    <location>
        <begin position="217"/>
        <end position="266"/>
    </location>
</feature>
<dbReference type="EC" id="1.13.11.53" evidence="11"/>
<dbReference type="GO" id="GO:0019509">
    <property type="term" value="P:L-methionine salvage from methylthioadenosine"/>
    <property type="evidence" value="ECO:0007669"/>
    <property type="project" value="UniProtKB-UniRule"/>
</dbReference>
<feature type="binding site" evidence="11">
    <location>
        <position position="81"/>
    </location>
    <ligand>
        <name>Ni(2+)</name>
        <dbReference type="ChEBI" id="CHEBI:49786"/>
        <note>for nickel-dependent acireductone dioxygenase activity</note>
    </ligand>
</feature>
<reference evidence="13 14" key="1">
    <citation type="submission" date="2019-06" db="EMBL/GenBank/DDBJ databases">
        <title>Draft genome sequence of the filamentous fungus Phialemoniopsis curvata isolated from diesel fuel.</title>
        <authorList>
            <person name="Varaljay V.A."/>
            <person name="Lyon W.J."/>
            <person name="Crouch A.L."/>
            <person name="Drake C.E."/>
            <person name="Hollomon J.M."/>
            <person name="Nadeau L.J."/>
            <person name="Nunn H.S."/>
            <person name="Stevenson B.S."/>
            <person name="Bojanowski C.L."/>
            <person name="Crookes-Goodson W.J."/>
        </authorList>
    </citation>
    <scope>NUCLEOTIDE SEQUENCE [LARGE SCALE GENOMIC DNA]</scope>
    <source>
        <strain evidence="13 14">D216</strain>
    </source>
</reference>
<name>A0A507AMQ6_9PEZI</name>
<evidence type="ECO:0000256" key="3">
    <source>
        <dbReference type="ARBA" id="ARBA00022596"/>
    </source>
</evidence>
<evidence type="ECO:0000256" key="6">
    <source>
        <dbReference type="ARBA" id="ARBA00022964"/>
    </source>
</evidence>